<dbReference type="EMBL" id="JAJPDJ010000063">
    <property type="protein sequence ID" value="MCD7138944.1"/>
    <property type="molecule type" value="Genomic_DNA"/>
</dbReference>
<gene>
    <name evidence="2" type="ORF">LTY59_06880</name>
</gene>
<keyword evidence="1" id="KW-0472">Membrane</keyword>
<comment type="caution">
    <text evidence="2">The sequence shown here is derived from an EMBL/GenBank/DDBJ whole genome shotgun (WGS) entry which is preliminary data.</text>
</comment>
<evidence type="ECO:0000256" key="1">
    <source>
        <dbReference type="SAM" id="Phobius"/>
    </source>
</evidence>
<protein>
    <submittedName>
        <fullName evidence="2">Uncharacterized protein</fullName>
    </submittedName>
</protein>
<feature type="transmembrane region" description="Helical" evidence="1">
    <location>
        <begin position="50"/>
        <end position="78"/>
    </location>
</feature>
<evidence type="ECO:0000313" key="2">
    <source>
        <dbReference type="EMBL" id="MCD7138944.1"/>
    </source>
</evidence>
<keyword evidence="1" id="KW-1133">Transmembrane helix</keyword>
<keyword evidence="3" id="KW-1185">Reference proteome</keyword>
<evidence type="ECO:0000313" key="3">
    <source>
        <dbReference type="Proteomes" id="UP001200032"/>
    </source>
</evidence>
<keyword evidence="1" id="KW-0812">Transmembrane</keyword>
<accession>A0ABS8RI21</accession>
<dbReference type="RefSeq" id="WP_231795985.1">
    <property type="nucleotide sequence ID" value="NZ_JAJPDJ010000063.1"/>
</dbReference>
<reference evidence="2 3" key="1">
    <citation type="submission" date="2021-12" db="EMBL/GenBank/DDBJ databases">
        <title>A phylogenomic analysis of Limosilactobacillus reuteri reveals ancient and stable evolutionary relationships with rodents and birds and zoonotic transmission to humans.</title>
        <authorList>
            <person name="Li F."/>
            <person name="Li X."/>
            <person name="Cheng C."/>
            <person name="Tollenaar S."/>
            <person name="Zhang J.S."/>
            <person name="Simpson D."/>
            <person name="Tasseva G."/>
            <person name="Perez-Munoz M.E."/>
            <person name="Frese S."/>
            <person name="Gaenzle M.G."/>
            <person name="Walter J."/>
            <person name="Zheng J."/>
        </authorList>
    </citation>
    <scope>NUCLEOTIDE SEQUENCE [LARGE SCALE GENOMIC DNA]</scope>
    <source>
        <strain evidence="2 3">WF-AF5-A</strain>
    </source>
</reference>
<proteinExistence type="predicted"/>
<organism evidence="2 3">
    <name type="scientific">Limosilactobacillus balticus</name>
    <dbReference type="NCBI Taxonomy" id="2759747"/>
    <lineage>
        <taxon>Bacteria</taxon>
        <taxon>Bacillati</taxon>
        <taxon>Bacillota</taxon>
        <taxon>Bacilli</taxon>
        <taxon>Lactobacillales</taxon>
        <taxon>Lactobacillaceae</taxon>
        <taxon>Limosilactobacillus</taxon>
    </lineage>
</organism>
<dbReference type="Proteomes" id="UP001200032">
    <property type="component" value="Unassembled WGS sequence"/>
</dbReference>
<sequence length="95" mass="10231">MATHSTHISYCVVPIVCTDVQSALRKRSSITIQEQVSKEALKEGEGTMRALVCTGLTAGLFIGLIVGSPLFLVFAFVLPWQLIAAVADPDGRKEQ</sequence>
<name>A0ABS8RI21_9LACO</name>